<dbReference type="SUPFAM" id="SSF75304">
    <property type="entry name" value="Amidase signature (AS) enzymes"/>
    <property type="match status" value="1"/>
</dbReference>
<feature type="domain" description="Amidase" evidence="7">
    <location>
        <begin position="69"/>
        <end position="487"/>
    </location>
</feature>
<keyword evidence="9" id="KW-1185">Reference proteome</keyword>
<dbReference type="Proteomes" id="UP000092177">
    <property type="component" value="Chromosome 6"/>
</dbReference>
<dbReference type="EMBL" id="LTAN01000006">
    <property type="protein sequence ID" value="OBR08173.1"/>
    <property type="molecule type" value="Genomic_DNA"/>
</dbReference>
<dbReference type="InterPro" id="IPR036928">
    <property type="entry name" value="AS_sf"/>
</dbReference>
<dbReference type="PANTHER" id="PTHR46072:SF4">
    <property type="entry name" value="AMIDASE C550.07-RELATED"/>
    <property type="match status" value="1"/>
</dbReference>
<reference evidence="9" key="1">
    <citation type="journal article" date="2017" name="BMC Genomics">
        <title>Gapless genome assembly of Colletotrichum higginsianum reveals chromosome structure and association of transposable elements with secondary metabolite gene clusters.</title>
        <authorList>
            <person name="Dallery J.-F."/>
            <person name="Lapalu N."/>
            <person name="Zampounis A."/>
            <person name="Pigne S."/>
            <person name="Luyten I."/>
            <person name="Amselem J."/>
            <person name="Wittenberg A.H.J."/>
            <person name="Zhou S."/>
            <person name="de Queiroz M.V."/>
            <person name="Robin G.P."/>
            <person name="Auger A."/>
            <person name="Hainaut M."/>
            <person name="Henrissat B."/>
            <person name="Kim K.-T."/>
            <person name="Lee Y.-H."/>
            <person name="Lespinet O."/>
            <person name="Schwartz D.C."/>
            <person name="Thon M.R."/>
            <person name="O'Connell R.J."/>
        </authorList>
    </citation>
    <scope>NUCLEOTIDE SEQUENCE [LARGE SCALE GENOMIC DNA]</scope>
    <source>
        <strain evidence="9">IMI 349063</strain>
    </source>
</reference>
<feature type="active site" description="Acyl-ester intermediate" evidence="5">
    <location>
        <position position="212"/>
    </location>
</feature>
<feature type="binding site" evidence="6">
    <location>
        <position position="188"/>
    </location>
    <ligand>
        <name>substrate</name>
    </ligand>
</feature>
<dbReference type="GeneID" id="28868775"/>
<protein>
    <recommendedName>
        <fullName evidence="3">amidase</fullName>
        <ecNumber evidence="3">3.5.1.4</ecNumber>
    </recommendedName>
</protein>
<name>A0A1B7Y7X7_COLHI</name>
<evidence type="ECO:0000259" key="7">
    <source>
        <dbReference type="Pfam" id="PF01425"/>
    </source>
</evidence>
<comment type="catalytic activity">
    <reaction evidence="1">
        <text>a monocarboxylic acid amide + H2O = a monocarboxylate + NH4(+)</text>
        <dbReference type="Rhea" id="RHEA:12020"/>
        <dbReference type="ChEBI" id="CHEBI:15377"/>
        <dbReference type="ChEBI" id="CHEBI:28938"/>
        <dbReference type="ChEBI" id="CHEBI:35757"/>
        <dbReference type="ChEBI" id="CHEBI:83628"/>
        <dbReference type="EC" id="3.5.1.4"/>
    </reaction>
</comment>
<comment type="similarity">
    <text evidence="2">Belongs to the amidase family.</text>
</comment>
<dbReference type="AlphaFoldDB" id="A0A1B7Y7X7"/>
<evidence type="ECO:0000256" key="3">
    <source>
        <dbReference type="ARBA" id="ARBA00012922"/>
    </source>
</evidence>
<accession>A0A1B7Y7X7</accession>
<gene>
    <name evidence="8" type="ORF">CH63R_09694</name>
</gene>
<feature type="active site" description="Charge relay system" evidence="5">
    <location>
        <position position="113"/>
    </location>
</feature>
<dbReference type="GO" id="GO:0004040">
    <property type="term" value="F:amidase activity"/>
    <property type="evidence" value="ECO:0007669"/>
    <property type="project" value="UniProtKB-EC"/>
</dbReference>
<evidence type="ECO:0000256" key="4">
    <source>
        <dbReference type="ARBA" id="ARBA00022801"/>
    </source>
</evidence>
<dbReference type="Pfam" id="PF01425">
    <property type="entry name" value="Amidase"/>
    <property type="match status" value="1"/>
</dbReference>
<dbReference type="InterPro" id="IPR020556">
    <property type="entry name" value="Amidase_CS"/>
</dbReference>
<evidence type="ECO:0000256" key="2">
    <source>
        <dbReference type="ARBA" id="ARBA00009199"/>
    </source>
</evidence>
<dbReference type="OrthoDB" id="6428749at2759"/>
<feature type="binding site" evidence="6">
    <location>
        <position position="162"/>
    </location>
    <ligand>
        <name>substrate</name>
    </ligand>
</feature>
<evidence type="ECO:0000256" key="5">
    <source>
        <dbReference type="PIRSR" id="PIRSR001221-1"/>
    </source>
</evidence>
<sequence length="499" mass="54911">MNPPSWKELAQVCVDVQQKSIPKAYLLPDDQLPSKDRRNVQIVPYEAGTLSIEELDMTEQDASSLRLKYQTGTNFATEILAEEALKTAEELDAYYQKTGQLRGQLHGIPVSVKEHIGMGGHITHAGFVSKIANVPLEDALSIQILKKAGAVIHVRTNQPQSLMHLDCNNNITGMTLNPHNLLCSPGGSSGGEGVSVGARCSVIGVGTDIGGSIRVPAAFNGCYGLRPTALRVPNLGNFGITSGQESIRGVVGPLGQSVDDLELFMSTMLEAEPWDIETMLVPVPWRVVKPHPPVLRALRSAMGKLKEAGINVVDWKAHDHARGWDIVSALYFPQGPKPYLDTFAESGEPTLALTQHAFNFSKAEPLSVAENWDLNYKREAYRREYHALMKHLGVDFILCPAYAGAGVLQGGAEYWNYTAIWNVLDQPAAILPSGLRVDKSMDRLEEGYKPRNPDDEREWRAYDSELLDGMAICLQLVGKHFQDEEVLQAAKLVDRVLKR</sequence>
<evidence type="ECO:0000313" key="8">
    <source>
        <dbReference type="EMBL" id="OBR08173.1"/>
    </source>
</evidence>
<feature type="binding site" evidence="6">
    <location>
        <begin position="209"/>
        <end position="212"/>
    </location>
    <ligand>
        <name>substrate</name>
    </ligand>
</feature>
<comment type="caution">
    <text evidence="8">The sequence shown here is derived from an EMBL/GenBank/DDBJ whole genome shotgun (WGS) entry which is preliminary data.</text>
</comment>
<dbReference type="Gene3D" id="3.90.1300.10">
    <property type="entry name" value="Amidase signature (AS) domain"/>
    <property type="match status" value="1"/>
</dbReference>
<evidence type="ECO:0000313" key="9">
    <source>
        <dbReference type="Proteomes" id="UP000092177"/>
    </source>
</evidence>
<evidence type="ECO:0000256" key="6">
    <source>
        <dbReference type="PIRSR" id="PIRSR001221-2"/>
    </source>
</evidence>
<dbReference type="VEuPathDB" id="FungiDB:CH63R_09694"/>
<dbReference type="PANTHER" id="PTHR46072">
    <property type="entry name" value="AMIDASE-RELATED-RELATED"/>
    <property type="match status" value="1"/>
</dbReference>
<dbReference type="EC" id="3.5.1.4" evidence="3"/>
<keyword evidence="4" id="KW-0378">Hydrolase</keyword>
<dbReference type="RefSeq" id="XP_018156691.1">
    <property type="nucleotide sequence ID" value="XM_018304668.1"/>
</dbReference>
<evidence type="ECO:0000256" key="1">
    <source>
        <dbReference type="ARBA" id="ARBA00001311"/>
    </source>
</evidence>
<dbReference type="PIRSF" id="PIRSF001221">
    <property type="entry name" value="Amidase_fungi"/>
    <property type="match status" value="1"/>
</dbReference>
<dbReference type="InterPro" id="IPR023631">
    <property type="entry name" value="Amidase_dom"/>
</dbReference>
<dbReference type="KEGG" id="chig:CH63R_09694"/>
<feature type="active site" description="Charge relay system" evidence="5">
    <location>
        <position position="188"/>
    </location>
</feature>
<organism evidence="8 9">
    <name type="scientific">Colletotrichum higginsianum (strain IMI 349063)</name>
    <name type="common">Crucifer anthracnose fungus</name>
    <dbReference type="NCBI Taxonomy" id="759273"/>
    <lineage>
        <taxon>Eukaryota</taxon>
        <taxon>Fungi</taxon>
        <taxon>Dikarya</taxon>
        <taxon>Ascomycota</taxon>
        <taxon>Pezizomycotina</taxon>
        <taxon>Sordariomycetes</taxon>
        <taxon>Hypocreomycetidae</taxon>
        <taxon>Glomerellales</taxon>
        <taxon>Glomerellaceae</taxon>
        <taxon>Colletotrichum</taxon>
        <taxon>Colletotrichum destructivum species complex</taxon>
    </lineage>
</organism>
<proteinExistence type="inferred from homology"/>
<dbReference type="PROSITE" id="PS00571">
    <property type="entry name" value="AMIDASES"/>
    <property type="match status" value="1"/>
</dbReference>